<dbReference type="GO" id="GO:0003677">
    <property type="term" value="F:DNA binding"/>
    <property type="evidence" value="ECO:0007669"/>
    <property type="project" value="UniProtKB-KW"/>
</dbReference>
<evidence type="ECO:0000259" key="4">
    <source>
        <dbReference type="PROSITE" id="PS50943"/>
    </source>
</evidence>
<reference evidence="5 6" key="1">
    <citation type="submission" date="2020-10" db="EMBL/GenBank/DDBJ databases">
        <title>Blautia liquoris sp.nov., isolated from the mud in a fermentation cellar used for the production of Chinese strong-flavoured liquor.</title>
        <authorList>
            <person name="Lu L."/>
        </authorList>
    </citation>
    <scope>NUCLEOTIDE SEQUENCE [LARGE SCALE GENOMIC DNA]</scope>
    <source>
        <strain evidence="5 6">LZLJ-3</strain>
    </source>
</reference>
<dbReference type="RefSeq" id="WP_193736522.1">
    <property type="nucleotide sequence ID" value="NZ_CP063304.1"/>
</dbReference>
<dbReference type="AlphaFoldDB" id="A0A7M2RLH4"/>
<dbReference type="PANTHER" id="PTHR46558">
    <property type="entry name" value="TRACRIPTIONAL REGULATORY PROTEIN-RELATED-RELATED"/>
    <property type="match status" value="1"/>
</dbReference>
<dbReference type="KEGG" id="bliq:INP51_04430"/>
<organism evidence="5 6">
    <name type="scientific">Blautia liquoris</name>
    <dbReference type="NCBI Taxonomy" id="2779518"/>
    <lineage>
        <taxon>Bacteria</taxon>
        <taxon>Bacillati</taxon>
        <taxon>Bacillota</taxon>
        <taxon>Clostridia</taxon>
        <taxon>Lachnospirales</taxon>
        <taxon>Lachnospiraceae</taxon>
        <taxon>Blautia</taxon>
    </lineage>
</organism>
<gene>
    <name evidence="5" type="ORF">INP51_04430</name>
</gene>
<keyword evidence="6" id="KW-1185">Reference proteome</keyword>
<keyword evidence="3" id="KW-0812">Transmembrane</keyword>
<name>A0A7M2RLH4_9FIRM</name>
<dbReference type="InterPro" id="IPR001387">
    <property type="entry name" value="Cro/C1-type_HTH"/>
</dbReference>
<dbReference type="PROSITE" id="PS50943">
    <property type="entry name" value="HTH_CROC1"/>
    <property type="match status" value="1"/>
</dbReference>
<dbReference type="CDD" id="cd00093">
    <property type="entry name" value="HTH_XRE"/>
    <property type="match status" value="1"/>
</dbReference>
<keyword evidence="1" id="KW-0238">DNA-binding</keyword>
<evidence type="ECO:0000256" key="3">
    <source>
        <dbReference type="SAM" id="Phobius"/>
    </source>
</evidence>
<feature type="transmembrane region" description="Helical" evidence="3">
    <location>
        <begin position="6"/>
        <end position="30"/>
    </location>
</feature>
<dbReference type="EMBL" id="CP063304">
    <property type="protein sequence ID" value="QOV20202.1"/>
    <property type="molecule type" value="Genomic_DNA"/>
</dbReference>
<dbReference type="InterPro" id="IPR010982">
    <property type="entry name" value="Lambda_DNA-bd_dom_sf"/>
</dbReference>
<sequence length="136" mass="15158">MLGYQLAAIAVLIIYLAIAAAAIYLLVLVIKALRKYINSKEVREEKQIVRKSLAEALRENRVRCKMTQEFVSETLGVSRQAVSKWENGTSDPSTSNLIALANLYGVSAEELLKSVEDNSRAKQSKNKEVKREEGES</sequence>
<dbReference type="Pfam" id="PF01381">
    <property type="entry name" value="HTH_3"/>
    <property type="match status" value="1"/>
</dbReference>
<feature type="domain" description="HTH cro/C1-type" evidence="4">
    <location>
        <begin position="57"/>
        <end position="111"/>
    </location>
</feature>
<dbReference type="SUPFAM" id="SSF47413">
    <property type="entry name" value="lambda repressor-like DNA-binding domains"/>
    <property type="match status" value="1"/>
</dbReference>
<dbReference type="Proteomes" id="UP000593601">
    <property type="component" value="Chromosome"/>
</dbReference>
<feature type="region of interest" description="Disordered" evidence="2">
    <location>
        <begin position="117"/>
        <end position="136"/>
    </location>
</feature>
<evidence type="ECO:0000313" key="6">
    <source>
        <dbReference type="Proteomes" id="UP000593601"/>
    </source>
</evidence>
<evidence type="ECO:0000313" key="5">
    <source>
        <dbReference type="EMBL" id="QOV20202.1"/>
    </source>
</evidence>
<proteinExistence type="predicted"/>
<protein>
    <submittedName>
        <fullName evidence="5">Helix-turn-helix transcriptional regulator</fullName>
    </submittedName>
</protein>
<evidence type="ECO:0000256" key="1">
    <source>
        <dbReference type="ARBA" id="ARBA00023125"/>
    </source>
</evidence>
<dbReference type="Gene3D" id="1.10.260.40">
    <property type="entry name" value="lambda repressor-like DNA-binding domains"/>
    <property type="match status" value="1"/>
</dbReference>
<accession>A0A7M2RLH4</accession>
<evidence type="ECO:0000256" key="2">
    <source>
        <dbReference type="SAM" id="MobiDB-lite"/>
    </source>
</evidence>
<dbReference type="PANTHER" id="PTHR46558:SF15">
    <property type="entry name" value="HELIX-TURN-HELIX DOMAIN PROTEIN"/>
    <property type="match status" value="1"/>
</dbReference>
<keyword evidence="3" id="KW-0472">Membrane</keyword>
<dbReference type="SMART" id="SM00530">
    <property type="entry name" value="HTH_XRE"/>
    <property type="match status" value="1"/>
</dbReference>
<keyword evidence="3" id="KW-1133">Transmembrane helix</keyword>